<dbReference type="GeneID" id="29069322"/>
<dbReference type="RefSeq" id="YP_009293168.1">
    <property type="nucleotide sequence ID" value="NC_031127.1"/>
</dbReference>
<dbReference type="Proteomes" id="UP000203302">
    <property type="component" value="Segment"/>
</dbReference>
<organism evidence="1 2">
    <name type="scientific">Erwinia phage vB_EamM_Huxley</name>
    <dbReference type="NCBI Taxonomy" id="1883373"/>
    <lineage>
        <taxon>Viruses</taxon>
        <taxon>Duplodnaviria</taxon>
        <taxon>Heunggongvirae</taxon>
        <taxon>Uroviricota</taxon>
        <taxon>Caudoviricetes</taxon>
        <taxon>Chimalliviridae</taxon>
        <taxon>Machinavirus</taxon>
        <taxon>Machinavirus machina</taxon>
    </lineage>
</organism>
<reference evidence="2" key="1">
    <citation type="submission" date="2016-06" db="EMBL/GenBank/DDBJ databases">
        <authorList>
            <person name="Berg J.A."/>
            <person name="Grossarth S.E."/>
            <person name="Jarvis T.M."/>
            <person name="Merrill B.D."/>
            <person name="Breakwell D.P."/>
            <person name="Hope S."/>
            <person name="Grose J.H."/>
        </authorList>
    </citation>
    <scope>NUCLEOTIDE SEQUENCE [LARGE SCALE GENOMIC DNA]</scope>
</reference>
<evidence type="ECO:0000313" key="1">
    <source>
        <dbReference type="EMBL" id="ANZ49282.1"/>
    </source>
</evidence>
<dbReference type="EMBL" id="KX397368">
    <property type="protein sequence ID" value="ANZ49282.1"/>
    <property type="molecule type" value="Genomic_DNA"/>
</dbReference>
<sequence length="65" mass="7957">MKYKKPMCEHTITWWDGLCIAVMLSIVLFLKWDWFTIFIVALDMFVLGMRFGRNTSYFKPLLFWR</sequence>
<gene>
    <name evidence="1" type="ORF">HUXLEY_200</name>
</gene>
<protein>
    <submittedName>
        <fullName evidence="1">Uncharacterized protein</fullName>
    </submittedName>
</protein>
<dbReference type="KEGG" id="vg:29069322"/>
<evidence type="ECO:0000313" key="2">
    <source>
        <dbReference type="Proteomes" id="UP000203302"/>
    </source>
</evidence>
<name>A0A1B2IDG4_9CAUD</name>
<proteinExistence type="predicted"/>
<accession>A0A1B2IDG4</accession>